<evidence type="ECO:0000313" key="3">
    <source>
        <dbReference type="Proteomes" id="UP000324781"/>
    </source>
</evidence>
<dbReference type="InterPro" id="IPR038765">
    <property type="entry name" value="Papain-like_cys_pep_sf"/>
</dbReference>
<dbReference type="PANTHER" id="PTHR33490:SF3">
    <property type="entry name" value="CONSERVED INTEGRAL MEMBRANE PROTEIN"/>
    <property type="match status" value="1"/>
</dbReference>
<dbReference type="EMBL" id="FQZP01000003">
    <property type="protein sequence ID" value="SHI50379.1"/>
    <property type="molecule type" value="Genomic_DNA"/>
</dbReference>
<accession>A0A1M6BNS0</accession>
<evidence type="ECO:0000259" key="1">
    <source>
        <dbReference type="SMART" id="SM00460"/>
    </source>
</evidence>
<dbReference type="SUPFAM" id="SSF54001">
    <property type="entry name" value="Cysteine proteinases"/>
    <property type="match status" value="1"/>
</dbReference>
<protein>
    <submittedName>
        <fullName evidence="2">Transglutaminase-like superfamily protein</fullName>
    </submittedName>
</protein>
<dbReference type="PANTHER" id="PTHR33490">
    <property type="entry name" value="BLR5614 PROTEIN-RELATED"/>
    <property type="match status" value="1"/>
</dbReference>
<dbReference type="SMART" id="SM00460">
    <property type="entry name" value="TGc"/>
    <property type="match status" value="1"/>
</dbReference>
<evidence type="ECO:0000313" key="2">
    <source>
        <dbReference type="EMBL" id="SHI50379.1"/>
    </source>
</evidence>
<gene>
    <name evidence="2" type="ORF">SAMN05444373_100372</name>
</gene>
<keyword evidence="3" id="KW-1185">Reference proteome</keyword>
<dbReference type="Gene3D" id="3.10.620.30">
    <property type="match status" value="1"/>
</dbReference>
<name>A0A1M6BNS0_9FIRM</name>
<reference evidence="2 3" key="1">
    <citation type="submission" date="2016-11" db="EMBL/GenBank/DDBJ databases">
        <authorList>
            <person name="Varghese N."/>
            <person name="Submissions S."/>
        </authorList>
    </citation>
    <scope>NUCLEOTIDE SEQUENCE [LARGE SCALE GENOMIC DNA]</scope>
    <source>
        <strain evidence="2 3">DSM 19027</strain>
    </source>
</reference>
<dbReference type="Proteomes" id="UP000324781">
    <property type="component" value="Unassembled WGS sequence"/>
</dbReference>
<dbReference type="Pfam" id="PF01841">
    <property type="entry name" value="Transglut_core"/>
    <property type="match status" value="1"/>
</dbReference>
<feature type="domain" description="Transglutaminase-like" evidence="1">
    <location>
        <begin position="76"/>
        <end position="143"/>
    </location>
</feature>
<sequence length="204" mass="23454">MMPDPWPERPDLDDYLRHDDIIDYDDPLIEEAVEQITDGLKDNISKAQAIYEFVRDQIFHSFQINATSITIKASEVLEKGHGTCYAQAHLLAALMRAAGIPCGLCYQIRKDQDDSDGKRLIVHGFNAVYIEEIGKWIRLDASRSIEEYNPSFDFEREASELEVDTQAGEHDDPVVYINPSKTIIKTLRKYDNIEDLKKNMPDKY</sequence>
<dbReference type="InterPro" id="IPR002931">
    <property type="entry name" value="Transglutaminase-like"/>
</dbReference>
<dbReference type="AlphaFoldDB" id="A0A1M6BNS0"/>
<organism evidence="2 3">
    <name type="scientific">Thermoclostridium caenicola</name>
    <dbReference type="NCBI Taxonomy" id="659425"/>
    <lineage>
        <taxon>Bacteria</taxon>
        <taxon>Bacillati</taxon>
        <taxon>Bacillota</taxon>
        <taxon>Clostridia</taxon>
        <taxon>Eubacteriales</taxon>
        <taxon>Oscillospiraceae</taxon>
        <taxon>Thermoclostridium</taxon>
    </lineage>
</organism>
<proteinExistence type="predicted"/>